<name>A0A1V4AFM8_9ACTN</name>
<dbReference type="NCBIfam" id="TIGR03083">
    <property type="entry name" value="maleylpyruvate isomerase family mycothiol-dependent enzyme"/>
    <property type="match status" value="1"/>
</dbReference>
<dbReference type="OrthoDB" id="3671213at2"/>
<dbReference type="InterPro" id="IPR034660">
    <property type="entry name" value="DinB/YfiT-like"/>
</dbReference>
<dbReference type="EMBL" id="MVFC01000001">
    <property type="protein sequence ID" value="OON82854.1"/>
    <property type="molecule type" value="Genomic_DNA"/>
</dbReference>
<evidence type="ECO:0000313" key="4">
    <source>
        <dbReference type="Proteomes" id="UP000190539"/>
    </source>
</evidence>
<accession>A0A1V4AFM8</accession>
<dbReference type="InterPro" id="IPR017517">
    <property type="entry name" value="Maleyloyr_isom"/>
</dbReference>
<evidence type="ECO:0000313" key="3">
    <source>
        <dbReference type="EMBL" id="OON82854.1"/>
    </source>
</evidence>
<dbReference type="PANTHER" id="PTHR40758">
    <property type="entry name" value="CONSERVED PROTEIN"/>
    <property type="match status" value="1"/>
</dbReference>
<evidence type="ECO:0000259" key="2">
    <source>
        <dbReference type="Pfam" id="PF11716"/>
    </source>
</evidence>
<dbReference type="Pfam" id="PF07398">
    <property type="entry name" value="MDMPI_C"/>
    <property type="match status" value="1"/>
</dbReference>
<dbReference type="GO" id="GO:0005886">
    <property type="term" value="C:plasma membrane"/>
    <property type="evidence" value="ECO:0007669"/>
    <property type="project" value="TreeGrafter"/>
</dbReference>
<evidence type="ECO:0000259" key="1">
    <source>
        <dbReference type="Pfam" id="PF07398"/>
    </source>
</evidence>
<organism evidence="3 4">
    <name type="scientific">Streptomyces tsukubensis</name>
    <dbReference type="NCBI Taxonomy" id="83656"/>
    <lineage>
        <taxon>Bacteria</taxon>
        <taxon>Bacillati</taxon>
        <taxon>Actinomycetota</taxon>
        <taxon>Actinomycetes</taxon>
        <taxon>Kitasatosporales</taxon>
        <taxon>Streptomycetaceae</taxon>
        <taxon>Streptomyces</taxon>
    </lineage>
</organism>
<dbReference type="AlphaFoldDB" id="A0A1V4AFM8"/>
<dbReference type="GO" id="GO:0046872">
    <property type="term" value="F:metal ion binding"/>
    <property type="evidence" value="ECO:0007669"/>
    <property type="project" value="InterPro"/>
</dbReference>
<evidence type="ECO:0008006" key="5">
    <source>
        <dbReference type="Google" id="ProtNLM"/>
    </source>
</evidence>
<dbReference type="SUPFAM" id="SSF109854">
    <property type="entry name" value="DinB/YfiT-like putative metalloenzymes"/>
    <property type="match status" value="1"/>
</dbReference>
<dbReference type="InterPro" id="IPR024344">
    <property type="entry name" value="MDMPI_metal-binding"/>
</dbReference>
<sequence>MTALSYDRYCTELGTQIDLLRSCVKGADLTGPVAACPDWNLGQLLWHIGGAHHWAEIAVRTRATQPVAEELVNDVSGHARAAPEIIDAWLAEGTSRLTDALRAAGPEARVWTPGPGGTTAFWARRMLYEVMVHRADASRAVGAEFAIDEEFAVDGVEEWMEFATVPEVVRPQSELPPLLGPGRTLSFRGTDTASDRTVEWLVDLTGNAVACHRGDARAEKSAAVRVRASLTDLLLLLYRRRTAGDEGVEVDGDTGLLDVWLERSGFWLRE</sequence>
<dbReference type="Pfam" id="PF11716">
    <property type="entry name" value="MDMPI_N"/>
    <property type="match status" value="1"/>
</dbReference>
<dbReference type="InterPro" id="IPR010872">
    <property type="entry name" value="MDMPI_C-term_domain"/>
</dbReference>
<feature type="domain" description="MDMPI C-terminal" evidence="1">
    <location>
        <begin position="150"/>
        <end position="258"/>
    </location>
</feature>
<proteinExistence type="predicted"/>
<reference evidence="3 4" key="1">
    <citation type="submission" date="2017-02" db="EMBL/GenBank/DDBJ databases">
        <title>Draft Genome Sequence of Streptomyces tsukubaensis F601, a Producer of the immunosuppressant tacrolimus FK506.</title>
        <authorList>
            <person name="Zong G."/>
            <person name="Zhong C."/>
            <person name="Fu J."/>
            <person name="Qin R."/>
            <person name="Cao G."/>
        </authorList>
    </citation>
    <scope>NUCLEOTIDE SEQUENCE [LARGE SCALE GENOMIC DNA]</scope>
    <source>
        <strain evidence="3 4">F601</strain>
    </source>
</reference>
<dbReference type="RefSeq" id="WP_077964164.1">
    <property type="nucleotide sequence ID" value="NZ_CP045178.1"/>
</dbReference>
<feature type="domain" description="Mycothiol-dependent maleylpyruvate isomerase metal-binding" evidence="2">
    <location>
        <begin position="12"/>
        <end position="137"/>
    </location>
</feature>
<protein>
    <recommendedName>
        <fullName evidence="5">Maleylpyruvate isomerase family mycothiol-dependent enzyme</fullName>
    </recommendedName>
</protein>
<gene>
    <name evidence="3" type="ORF">B1H18_02150</name>
</gene>
<comment type="caution">
    <text evidence="3">The sequence shown here is derived from an EMBL/GenBank/DDBJ whole genome shotgun (WGS) entry which is preliminary data.</text>
</comment>
<dbReference type="Proteomes" id="UP000190539">
    <property type="component" value="Unassembled WGS sequence"/>
</dbReference>
<dbReference type="STRING" id="83656.B1H18_02150"/>
<dbReference type="PANTHER" id="PTHR40758:SF1">
    <property type="entry name" value="CONSERVED PROTEIN"/>
    <property type="match status" value="1"/>
</dbReference>
<keyword evidence="4" id="KW-1185">Reference proteome</keyword>